<sequence>MHLGILFILSASQAEVTEMKRKTFDEASTTNVSLQSSEQADSTLNETEIFPAIEALNETETTTSAVNVTTAGPRKAKFICGPSMCICNPCPGMYGGRRATGWAAPQLGPWGTLGPMPNPYVLPVPPGSVYPPPNVEVVPPQPPVVQPIIPPQPPIIVPPVVQPQVVNPLQPQVVNPLNPLQPQVVNPLNPLQPQIVNPLNPLQPQVVNPQPQVVQPPQVVQSPQSAAESMAYLVSCTSSLFSTALPLQALAEMNLGILFIFVTSQATLTELGREIISAESSTTTISSLESENEANSTLNKTEVTAAIEVRKETENATSIKAINETEIASIKAINETQTRPTIEVFNGTEIISGIEVLNETEVAPGFKVVTGPKKAKYFCSPSMCMPCNPCPGMYGGRRAIGLAAPQLGPWGIPGHIPNPYVLPVPPGSVYPPAVHPPPAVVAPAVVPPAVVAPAVVPPAVVQPVAPIVVQPAQPQVVQSVQPQVVNPIVIQPAQPQVVQPVQPQVVQPIVVQSAQPAVAQPAQTGQPIVIQLSRPAAPFSAYG</sequence>
<gene>
    <name evidence="1" type="ORF">GCK32_013508</name>
</gene>
<name>A0AAN8FWC5_TRICO</name>
<accession>A0AAN8FWC5</accession>
<reference evidence="1 2" key="1">
    <citation type="submission" date="2019-10" db="EMBL/GenBank/DDBJ databases">
        <title>Assembly and Annotation for the nematode Trichostrongylus colubriformis.</title>
        <authorList>
            <person name="Martin J."/>
        </authorList>
    </citation>
    <scope>NUCLEOTIDE SEQUENCE [LARGE SCALE GENOMIC DNA]</scope>
    <source>
        <strain evidence="1">G859</strain>
        <tissue evidence="1">Whole worm</tissue>
    </source>
</reference>
<organism evidence="1 2">
    <name type="scientific">Trichostrongylus colubriformis</name>
    <name type="common">Black scour worm</name>
    <dbReference type="NCBI Taxonomy" id="6319"/>
    <lineage>
        <taxon>Eukaryota</taxon>
        <taxon>Metazoa</taxon>
        <taxon>Ecdysozoa</taxon>
        <taxon>Nematoda</taxon>
        <taxon>Chromadorea</taxon>
        <taxon>Rhabditida</taxon>
        <taxon>Rhabditina</taxon>
        <taxon>Rhabditomorpha</taxon>
        <taxon>Strongyloidea</taxon>
        <taxon>Trichostrongylidae</taxon>
        <taxon>Trichostrongylus</taxon>
    </lineage>
</organism>
<dbReference type="EMBL" id="WIXE01005200">
    <property type="protein sequence ID" value="KAK5982377.1"/>
    <property type="molecule type" value="Genomic_DNA"/>
</dbReference>
<comment type="caution">
    <text evidence="1">The sequence shown here is derived from an EMBL/GenBank/DDBJ whole genome shotgun (WGS) entry which is preliminary data.</text>
</comment>
<evidence type="ECO:0000313" key="2">
    <source>
        <dbReference type="Proteomes" id="UP001331761"/>
    </source>
</evidence>
<evidence type="ECO:0000313" key="1">
    <source>
        <dbReference type="EMBL" id="KAK5982377.1"/>
    </source>
</evidence>
<keyword evidence="2" id="KW-1185">Reference proteome</keyword>
<protein>
    <submittedName>
        <fullName evidence="1">Uncharacterized protein</fullName>
    </submittedName>
</protein>
<dbReference type="Proteomes" id="UP001331761">
    <property type="component" value="Unassembled WGS sequence"/>
</dbReference>
<dbReference type="AlphaFoldDB" id="A0AAN8FWC5"/>
<proteinExistence type="predicted"/>